<dbReference type="AlphaFoldDB" id="A0A4U5PAZ4"/>
<keyword evidence="1" id="KW-0472">Membrane</keyword>
<dbReference type="EMBL" id="AZBU02000002">
    <property type="protein sequence ID" value="TKR93293.1"/>
    <property type="molecule type" value="Genomic_DNA"/>
</dbReference>
<feature type="transmembrane region" description="Helical" evidence="1">
    <location>
        <begin position="23"/>
        <end position="45"/>
    </location>
</feature>
<gene>
    <name evidence="2" type="ORF">L596_007776</name>
</gene>
<protein>
    <submittedName>
        <fullName evidence="2">Uncharacterized protein</fullName>
    </submittedName>
</protein>
<evidence type="ECO:0000313" key="2">
    <source>
        <dbReference type="EMBL" id="TKR93293.1"/>
    </source>
</evidence>
<reference evidence="2 3" key="1">
    <citation type="journal article" date="2015" name="Genome Biol.">
        <title>Comparative genomics of Steinernema reveals deeply conserved gene regulatory networks.</title>
        <authorList>
            <person name="Dillman A.R."/>
            <person name="Macchietto M."/>
            <person name="Porter C.F."/>
            <person name="Rogers A."/>
            <person name="Williams B."/>
            <person name="Antoshechkin I."/>
            <person name="Lee M.M."/>
            <person name="Goodwin Z."/>
            <person name="Lu X."/>
            <person name="Lewis E.E."/>
            <person name="Goodrich-Blair H."/>
            <person name="Stock S.P."/>
            <person name="Adams B.J."/>
            <person name="Sternberg P.W."/>
            <person name="Mortazavi A."/>
        </authorList>
    </citation>
    <scope>NUCLEOTIDE SEQUENCE [LARGE SCALE GENOMIC DNA]</scope>
    <source>
        <strain evidence="2 3">ALL</strain>
    </source>
</reference>
<feature type="transmembrane region" description="Helical" evidence="1">
    <location>
        <begin position="51"/>
        <end position="71"/>
    </location>
</feature>
<reference evidence="2 3" key="2">
    <citation type="journal article" date="2019" name="G3 (Bethesda)">
        <title>Hybrid Assembly of the Genome of the Entomopathogenic Nematode Steinernema carpocapsae Identifies the X-Chromosome.</title>
        <authorList>
            <person name="Serra L."/>
            <person name="Macchietto M."/>
            <person name="Macias-Munoz A."/>
            <person name="McGill C.J."/>
            <person name="Rodriguez I.M."/>
            <person name="Rodriguez B."/>
            <person name="Murad R."/>
            <person name="Mortazavi A."/>
        </authorList>
    </citation>
    <scope>NUCLEOTIDE SEQUENCE [LARGE SCALE GENOMIC DNA]</scope>
    <source>
        <strain evidence="2 3">ALL</strain>
    </source>
</reference>
<keyword evidence="1" id="KW-0812">Transmembrane</keyword>
<comment type="caution">
    <text evidence="2">The sequence shown here is derived from an EMBL/GenBank/DDBJ whole genome shotgun (WGS) entry which is preliminary data.</text>
</comment>
<evidence type="ECO:0000313" key="3">
    <source>
        <dbReference type="Proteomes" id="UP000298663"/>
    </source>
</evidence>
<feature type="transmembrane region" description="Helical" evidence="1">
    <location>
        <begin position="136"/>
        <end position="157"/>
    </location>
</feature>
<keyword evidence="3" id="KW-1185">Reference proteome</keyword>
<organism evidence="2 3">
    <name type="scientific">Steinernema carpocapsae</name>
    <name type="common">Entomopathogenic nematode</name>
    <dbReference type="NCBI Taxonomy" id="34508"/>
    <lineage>
        <taxon>Eukaryota</taxon>
        <taxon>Metazoa</taxon>
        <taxon>Ecdysozoa</taxon>
        <taxon>Nematoda</taxon>
        <taxon>Chromadorea</taxon>
        <taxon>Rhabditida</taxon>
        <taxon>Tylenchina</taxon>
        <taxon>Panagrolaimomorpha</taxon>
        <taxon>Strongyloidoidea</taxon>
        <taxon>Steinernematidae</taxon>
        <taxon>Steinernema</taxon>
    </lineage>
</organism>
<sequence length="179" mass="21020">MVFTFFGGQPKPRCLDGYVHVKTAAYLVTLASVFYTLFSIVRLVFSGSLNVLLYWYKLDVLFFVFLAIYGIQTEDSALLQPFLLLRTINIAVNIIYFFISFFGLLFPVLIYNSASFFFAFDIKEDELDSGKIREQMFVTLLLTFIQMLWYYVVYEVLNKCFDFLRFRETQEFDAKSLIV</sequence>
<name>A0A4U5PAZ4_STECR</name>
<dbReference type="Proteomes" id="UP000298663">
    <property type="component" value="Unassembled WGS sequence"/>
</dbReference>
<accession>A0A4U5PAZ4</accession>
<keyword evidence="1" id="KW-1133">Transmembrane helix</keyword>
<evidence type="ECO:0000256" key="1">
    <source>
        <dbReference type="SAM" id="Phobius"/>
    </source>
</evidence>
<feature type="transmembrane region" description="Helical" evidence="1">
    <location>
        <begin position="83"/>
        <end position="110"/>
    </location>
</feature>
<proteinExistence type="predicted"/>